<dbReference type="InterPro" id="IPR027417">
    <property type="entry name" value="P-loop_NTPase"/>
</dbReference>
<comment type="caution">
    <text evidence="1">The sequence shown here is derived from an EMBL/GenBank/DDBJ whole genome shotgun (WGS) entry which is preliminary data.</text>
</comment>
<evidence type="ECO:0008006" key="2">
    <source>
        <dbReference type="Google" id="ProtNLM"/>
    </source>
</evidence>
<gene>
    <name evidence="1" type="ORF">LCGC14_1890270</name>
</gene>
<dbReference type="EMBL" id="LAZR01019616">
    <property type="protein sequence ID" value="KKL91874.1"/>
    <property type="molecule type" value="Genomic_DNA"/>
</dbReference>
<proteinExistence type="predicted"/>
<name>A0A0F9FZN1_9ZZZZ</name>
<accession>A0A0F9FZN1</accession>
<dbReference type="SUPFAM" id="SSF52540">
    <property type="entry name" value="P-loop containing nucleoside triphosphate hydrolases"/>
    <property type="match status" value="1"/>
</dbReference>
<organism evidence="1">
    <name type="scientific">marine sediment metagenome</name>
    <dbReference type="NCBI Taxonomy" id="412755"/>
    <lineage>
        <taxon>unclassified sequences</taxon>
        <taxon>metagenomes</taxon>
        <taxon>ecological metagenomes</taxon>
    </lineage>
</organism>
<dbReference type="AlphaFoldDB" id="A0A0F9FZN1"/>
<sequence>MLLVAGIIRSGLSLTMQMLCAGGYPCRGEPPAFEPYPAGDIPWDECQGHAVKLVDAHEQLPPTGTFDVIRLRRNLTEQARSFNKFSCVIFGADTIPTSRLVGAFRRDYAVIDEWLRGQRSMVLDFETIITNPITAAIAIQDFVGDPLDIQRMAACVLRRDPQCNSRLLELDLIKAAREPGR</sequence>
<protein>
    <recommendedName>
        <fullName evidence="2">Sulfotransferase family protein</fullName>
    </recommendedName>
</protein>
<reference evidence="1" key="1">
    <citation type="journal article" date="2015" name="Nature">
        <title>Complex archaea that bridge the gap between prokaryotes and eukaryotes.</title>
        <authorList>
            <person name="Spang A."/>
            <person name="Saw J.H."/>
            <person name="Jorgensen S.L."/>
            <person name="Zaremba-Niedzwiedzka K."/>
            <person name="Martijn J."/>
            <person name="Lind A.E."/>
            <person name="van Eijk R."/>
            <person name="Schleper C."/>
            <person name="Guy L."/>
            <person name="Ettema T.J."/>
        </authorList>
    </citation>
    <scope>NUCLEOTIDE SEQUENCE</scope>
</reference>
<evidence type="ECO:0000313" key="1">
    <source>
        <dbReference type="EMBL" id="KKL91874.1"/>
    </source>
</evidence>